<protein>
    <recommendedName>
        <fullName evidence="1">Histidine kinase domain-containing protein</fullName>
    </recommendedName>
</protein>
<dbReference type="AlphaFoldDB" id="A0AAU9SQG3"/>
<dbReference type="PROSITE" id="PS50109">
    <property type="entry name" value="HIS_KIN"/>
    <property type="match status" value="1"/>
</dbReference>
<name>A0AAU9SQG3_THLAR</name>
<dbReference type="Pfam" id="PF02518">
    <property type="entry name" value="HATPase_c"/>
    <property type="match status" value="1"/>
</dbReference>
<feature type="domain" description="Histidine kinase" evidence="1">
    <location>
        <begin position="1"/>
        <end position="68"/>
    </location>
</feature>
<dbReference type="Proteomes" id="UP000836841">
    <property type="component" value="Unassembled WGS sequence"/>
</dbReference>
<organism evidence="2 3">
    <name type="scientific">Thlaspi arvense</name>
    <name type="common">Field penny-cress</name>
    <dbReference type="NCBI Taxonomy" id="13288"/>
    <lineage>
        <taxon>Eukaryota</taxon>
        <taxon>Viridiplantae</taxon>
        <taxon>Streptophyta</taxon>
        <taxon>Embryophyta</taxon>
        <taxon>Tracheophyta</taxon>
        <taxon>Spermatophyta</taxon>
        <taxon>Magnoliopsida</taxon>
        <taxon>eudicotyledons</taxon>
        <taxon>Gunneridae</taxon>
        <taxon>Pentapetalae</taxon>
        <taxon>rosids</taxon>
        <taxon>malvids</taxon>
        <taxon>Brassicales</taxon>
        <taxon>Brassicaceae</taxon>
        <taxon>Thlaspideae</taxon>
        <taxon>Thlaspi</taxon>
    </lineage>
</organism>
<dbReference type="SUPFAM" id="SSF55874">
    <property type="entry name" value="ATPase domain of HSP90 chaperone/DNA topoisomerase II/histidine kinase"/>
    <property type="match status" value="1"/>
</dbReference>
<dbReference type="InterPro" id="IPR003594">
    <property type="entry name" value="HATPase_dom"/>
</dbReference>
<proteinExistence type="predicted"/>
<evidence type="ECO:0000313" key="2">
    <source>
        <dbReference type="EMBL" id="CAH2068769.1"/>
    </source>
</evidence>
<dbReference type="InterPro" id="IPR005467">
    <property type="entry name" value="His_kinase_dom"/>
</dbReference>
<accession>A0AAU9SQG3</accession>
<sequence>MYRITHPAPGIPEELIQEMFHLGQTASREGLGLYMSHKLVRIMNGTVQYLREAERSSFIILVEFPVDKQINQRGDKRPNELEKTDR</sequence>
<comment type="caution">
    <text evidence="2">The sequence shown here is derived from an EMBL/GenBank/DDBJ whole genome shotgun (WGS) entry which is preliminary data.</text>
</comment>
<dbReference type="InterPro" id="IPR036890">
    <property type="entry name" value="HATPase_C_sf"/>
</dbReference>
<evidence type="ECO:0000313" key="3">
    <source>
        <dbReference type="Proteomes" id="UP000836841"/>
    </source>
</evidence>
<dbReference type="EMBL" id="CAJVSB020000852">
    <property type="protein sequence ID" value="CAH2068769.1"/>
    <property type="molecule type" value="Genomic_DNA"/>
</dbReference>
<gene>
    <name evidence="2" type="ORF">TAV2_LOCUS18372</name>
</gene>
<dbReference type="Gene3D" id="3.30.565.10">
    <property type="entry name" value="Histidine kinase-like ATPase, C-terminal domain"/>
    <property type="match status" value="1"/>
</dbReference>
<reference evidence="2 3" key="1">
    <citation type="submission" date="2022-03" db="EMBL/GenBank/DDBJ databases">
        <authorList>
            <person name="Nunn A."/>
            <person name="Chopra R."/>
            <person name="Nunn A."/>
            <person name="Contreras Garrido A."/>
        </authorList>
    </citation>
    <scope>NUCLEOTIDE SEQUENCE [LARGE SCALE GENOMIC DNA]</scope>
</reference>
<evidence type="ECO:0000259" key="1">
    <source>
        <dbReference type="PROSITE" id="PS50109"/>
    </source>
</evidence>
<keyword evidence="3" id="KW-1185">Reference proteome</keyword>